<comment type="caution">
    <text evidence="1">The sequence shown here is derived from an EMBL/GenBank/DDBJ whole genome shotgun (WGS) entry which is preliminary data.</text>
</comment>
<dbReference type="EMBL" id="SSTG01000168">
    <property type="protein sequence ID" value="THG43877.1"/>
    <property type="molecule type" value="Genomic_DNA"/>
</dbReference>
<reference evidence="1" key="1">
    <citation type="submission" date="2019-04" db="EMBL/GenBank/DDBJ databases">
        <title>Microbes associate with the intestines of laboratory mice.</title>
        <authorList>
            <person name="Navarre W."/>
            <person name="Wong E."/>
            <person name="Huang K.C."/>
            <person name="Tropini C."/>
            <person name="Ng K."/>
            <person name="Yu B."/>
        </authorList>
    </citation>
    <scope>NUCLEOTIDE SEQUENCE</scope>
    <source>
        <strain evidence="1">NM86_A22</strain>
    </source>
</reference>
<name>A0AC61S395_9BACT</name>
<proteinExistence type="predicted"/>
<keyword evidence="2" id="KW-1185">Reference proteome</keyword>
<sequence length="967" mass="105966">MKKVFLSLIAGICALGAFAQPLTATWQMSDPENLSQVKLNGNETAISLVSTGFESGNKIARLRILSESGADTGLSPVEYTPAFTAFTPATRVTSKTAGNCIAVSITPKPGHKFKPTAVSFDAIKVGTNTGNIDVYYKIGTESESAIATGIAPLRNKITATNTTAFSHHEYALGDVITDGQPFTIYIYLMNINGVDHSSPKEIGLRNVTISGAVDEEIATASTFITSLTCTGAESIGNPSQLDLFNLVSKLKNGESATYGNLLYGNPSDFKLTTVDGYTATTSYKRHAYTVNIFEEKEQVFTFDIRFKITNKGPKPQAKPLKRGLMALSLTGAKMGTGNLVSWRHRATDDRGVKYKLYRGDNAESQSTILNDGLYIIDRTNFVDPDGSSSDYYLLETYDKTGTLLESEVSDKTWENQTLYIPTEVPVDTRNGAIYSPNDASYCDMDGDGEYEIILKWSPSNEKDAASSGTTSPAIFDCIKLDGTLLWRIDAGPNFFTSAHTMQFIAWDFDGDGYGEFMMKTAPGTIDGEGNYVLLGDDDPNENLLSGRGKQDHGSEYITVFDGLTGGELATIPYHTDYQTGLNYWGDSNQNRSERYLAALAYLDGENGNPSPIFARGYYSGAFVGAYDWDGTTLSERWVSRNTTKGEGLWGEGAHWISVGDCDGDGKQEIVYGSAALDHDGSLLYRTGLGHGDALHLGDFLPERPGLEVFMVHESKPYGYDLRDAATGKLILHQGASGDTGRGLAAHFDSSYGHSQFIYSASAGVFDCADGSQIAEKWAIGSSGAGINNRVYWDGDLYDEFFDKSIIAHWNHENSWFDRYKVNDTFYVFGKLNNGSKYNPCVLGDLLGDWREEIVTWDEATKHLIINATSYPSEYRLPHLMDDLNYRVQVVNQNCCYNQPPHLSFDPSVKYAGNPNVAQQEDETSGITEIETDTENGPDVIYTLQGTRIDRIIAPGLYIKNGKKIVVH</sequence>
<dbReference type="Proteomes" id="UP000305401">
    <property type="component" value="Unassembled WGS sequence"/>
</dbReference>
<protein>
    <submittedName>
        <fullName evidence="1">Uncharacterized protein</fullName>
    </submittedName>
</protein>
<accession>A0AC61S395</accession>
<organism evidence="1 2">
    <name type="scientific">Muribaculum caecicola</name>
    <dbReference type="NCBI Taxonomy" id="3038144"/>
    <lineage>
        <taxon>Bacteria</taxon>
        <taxon>Pseudomonadati</taxon>
        <taxon>Bacteroidota</taxon>
        <taxon>Bacteroidia</taxon>
        <taxon>Bacteroidales</taxon>
        <taxon>Muribaculaceae</taxon>
        <taxon>Muribaculum</taxon>
    </lineage>
</organism>
<gene>
    <name evidence="1" type="ORF">E5990_09895</name>
</gene>
<evidence type="ECO:0000313" key="1">
    <source>
        <dbReference type="EMBL" id="THG43877.1"/>
    </source>
</evidence>
<evidence type="ECO:0000313" key="2">
    <source>
        <dbReference type="Proteomes" id="UP000305401"/>
    </source>
</evidence>